<organism evidence="3 4">
    <name type="scientific">Adineta steineri</name>
    <dbReference type="NCBI Taxonomy" id="433720"/>
    <lineage>
        <taxon>Eukaryota</taxon>
        <taxon>Metazoa</taxon>
        <taxon>Spiralia</taxon>
        <taxon>Gnathifera</taxon>
        <taxon>Rotifera</taxon>
        <taxon>Eurotatoria</taxon>
        <taxon>Bdelloidea</taxon>
        <taxon>Adinetida</taxon>
        <taxon>Adinetidae</taxon>
        <taxon>Adineta</taxon>
    </lineage>
</organism>
<gene>
    <name evidence="3" type="ORF">OKA104_LOCUS20475</name>
    <name evidence="2" type="ORF">VCS650_LOCUS41582</name>
</gene>
<comment type="caution">
    <text evidence="3">The sequence shown here is derived from an EMBL/GenBank/DDBJ whole genome shotgun (WGS) entry which is preliminary data.</text>
</comment>
<dbReference type="OrthoDB" id="6157510at2759"/>
<reference evidence="3" key="1">
    <citation type="submission" date="2021-02" db="EMBL/GenBank/DDBJ databases">
        <authorList>
            <person name="Nowell W R."/>
        </authorList>
    </citation>
    <scope>NUCLEOTIDE SEQUENCE</scope>
</reference>
<keyword evidence="1" id="KW-0812">Transmembrane</keyword>
<evidence type="ECO:0000313" key="4">
    <source>
        <dbReference type="Proteomes" id="UP000663881"/>
    </source>
</evidence>
<dbReference type="PANTHER" id="PTHR33444:SF7">
    <property type="entry name" value="TRANSMEMBRANE PROTEIN 272"/>
    <property type="match status" value="1"/>
</dbReference>
<evidence type="ECO:0000313" key="3">
    <source>
        <dbReference type="EMBL" id="CAF3834071.1"/>
    </source>
</evidence>
<dbReference type="EMBL" id="CAJNON010001852">
    <property type="protein sequence ID" value="CAF1488785.1"/>
    <property type="molecule type" value="Genomic_DNA"/>
</dbReference>
<evidence type="ECO:0000313" key="2">
    <source>
        <dbReference type="EMBL" id="CAF1488785.1"/>
    </source>
</evidence>
<protein>
    <submittedName>
        <fullName evidence="3">Uncharacterized protein</fullName>
    </submittedName>
</protein>
<sequence>MELNVAHNGEIPKNTTVVTQPPDTRRIDKCFRFYGRKFHLIGIPIGLVFVAIHLKFAIQYLGQCPIQPMINIYMIVHASVDLLLILLNIIAVINTRCIYGSTGNDNNISLARRLMLFTIIFTLIVTLFNFAWLIAGSVWVFGAKSNGVQGDSPTLSTYCQSDFYKAAVVLLIVNYAIHGLIILLVISRRTCCKKQ</sequence>
<dbReference type="AlphaFoldDB" id="A0A819DQS2"/>
<dbReference type="Proteomes" id="UP000663891">
    <property type="component" value="Unassembled WGS sequence"/>
</dbReference>
<name>A0A819DQS2_9BILA</name>
<feature type="transmembrane region" description="Helical" evidence="1">
    <location>
        <begin position="114"/>
        <end position="143"/>
    </location>
</feature>
<keyword evidence="1" id="KW-1133">Transmembrane helix</keyword>
<dbReference type="Proteomes" id="UP000663881">
    <property type="component" value="Unassembled WGS sequence"/>
</dbReference>
<keyword evidence="1" id="KW-0472">Membrane</keyword>
<feature type="transmembrane region" description="Helical" evidence="1">
    <location>
        <begin position="163"/>
        <end position="186"/>
    </location>
</feature>
<feature type="transmembrane region" description="Helical" evidence="1">
    <location>
        <begin position="70"/>
        <end position="93"/>
    </location>
</feature>
<feature type="transmembrane region" description="Helical" evidence="1">
    <location>
        <begin position="38"/>
        <end position="58"/>
    </location>
</feature>
<proteinExistence type="predicted"/>
<evidence type="ECO:0000256" key="1">
    <source>
        <dbReference type="SAM" id="Phobius"/>
    </source>
</evidence>
<dbReference type="InterPro" id="IPR040350">
    <property type="entry name" value="TMEM272"/>
</dbReference>
<dbReference type="EMBL" id="CAJOAY010001372">
    <property type="protein sequence ID" value="CAF3834071.1"/>
    <property type="molecule type" value="Genomic_DNA"/>
</dbReference>
<dbReference type="PANTHER" id="PTHR33444">
    <property type="entry name" value="SI:DKEY-19B23.12-RELATED"/>
    <property type="match status" value="1"/>
</dbReference>
<accession>A0A819DQS2</accession>